<feature type="domain" description="N-acetyltransferase" evidence="2">
    <location>
        <begin position="64"/>
        <end position="194"/>
    </location>
</feature>
<dbReference type="STRING" id="1619313.EM595_0269"/>
<dbReference type="InterPro" id="IPR040448">
    <property type="entry name" value="PanZ_GNAT"/>
</dbReference>
<dbReference type="InterPro" id="IPR016181">
    <property type="entry name" value="Acyl_CoA_acyltransferase"/>
</dbReference>
<evidence type="ECO:0000259" key="2">
    <source>
        <dbReference type="PROSITE" id="PS51186"/>
    </source>
</evidence>
<dbReference type="PROSITE" id="PS51186">
    <property type="entry name" value="GNAT"/>
    <property type="match status" value="1"/>
</dbReference>
<dbReference type="InterPro" id="IPR032900">
    <property type="entry name" value="PanZ"/>
</dbReference>
<accession>A0A0U5KWQ7</accession>
<evidence type="ECO:0000313" key="3">
    <source>
        <dbReference type="EMBL" id="CUU22506.1"/>
    </source>
</evidence>
<feature type="binding site" evidence="1">
    <location>
        <begin position="135"/>
        <end position="142"/>
    </location>
    <ligand>
        <name>CoA</name>
        <dbReference type="ChEBI" id="CHEBI:57287"/>
    </ligand>
</feature>
<organism evidence="3 4">
    <name type="scientific">Duffyella gerundensis</name>
    <dbReference type="NCBI Taxonomy" id="1619313"/>
    <lineage>
        <taxon>Bacteria</taxon>
        <taxon>Pseudomonadati</taxon>
        <taxon>Pseudomonadota</taxon>
        <taxon>Gammaproteobacteria</taxon>
        <taxon>Enterobacterales</taxon>
        <taxon>Erwiniaceae</taxon>
        <taxon>Duffyella</taxon>
    </lineage>
</organism>
<dbReference type="GO" id="GO:0031638">
    <property type="term" value="P:zymogen activation"/>
    <property type="evidence" value="ECO:0007669"/>
    <property type="project" value="InterPro"/>
</dbReference>
<dbReference type="GO" id="GO:0016747">
    <property type="term" value="F:acyltransferase activity, transferring groups other than amino-acyl groups"/>
    <property type="evidence" value="ECO:0007669"/>
    <property type="project" value="InterPro"/>
</dbReference>
<keyword evidence="4" id="KW-1185">Reference proteome</keyword>
<dbReference type="SUPFAM" id="SSF55729">
    <property type="entry name" value="Acyl-CoA N-acyltransferases (Nat)"/>
    <property type="match status" value="1"/>
</dbReference>
<dbReference type="KEGG" id="ege:EM595_0269"/>
<dbReference type="AlphaFoldDB" id="A0A0U5KWQ7"/>
<dbReference type="PATRIC" id="fig|1619313.3.peg.280"/>
<comment type="function">
    <text evidence="1">Controls both the activation and catalytic activity of PanD in a coenzyme A (CoA)-dependent fashion.</text>
</comment>
<gene>
    <name evidence="1" type="primary">panZ</name>
    <name evidence="3" type="ORF">EM595_0269</name>
</gene>
<name>A0A0U5KWQ7_9GAMM</name>
<reference evidence="4" key="1">
    <citation type="submission" date="2015-11" db="EMBL/GenBank/DDBJ databases">
        <authorList>
            <person name="Blom J."/>
        </authorList>
    </citation>
    <scope>NUCLEOTIDE SEQUENCE [LARGE SCALE GENOMIC DNA]</scope>
</reference>
<dbReference type="NCBIfam" id="NF033213">
    <property type="entry name" value="matur_PanM"/>
    <property type="match status" value="1"/>
</dbReference>
<dbReference type="GO" id="GO:0015940">
    <property type="term" value="P:pantothenate biosynthetic process"/>
    <property type="evidence" value="ECO:0007669"/>
    <property type="project" value="UniProtKB-UniRule"/>
</dbReference>
<comment type="subunit">
    <text evidence="1">Interacts with PanD in the presence of CoA.</text>
</comment>
<evidence type="ECO:0000313" key="4">
    <source>
        <dbReference type="Proteomes" id="UP000059419"/>
    </source>
</evidence>
<dbReference type="Pfam" id="PF12568">
    <property type="entry name" value="PanZ"/>
    <property type="match status" value="1"/>
</dbReference>
<dbReference type="InterPro" id="IPR000182">
    <property type="entry name" value="GNAT_dom"/>
</dbReference>
<protein>
    <recommendedName>
        <fullName evidence="1">PanD regulatory factor</fullName>
    </recommendedName>
</protein>
<keyword evidence="1" id="KW-0566">Pantothenate biosynthesis</keyword>
<dbReference type="HAMAP" id="MF_02018">
    <property type="entry name" value="PanZ_PanM"/>
    <property type="match status" value="1"/>
</dbReference>
<comment type="similarity">
    <text evidence="1">Belongs to the PanZ/PanM family.</text>
</comment>
<dbReference type="EMBL" id="LN907827">
    <property type="protein sequence ID" value="CUU22506.1"/>
    <property type="molecule type" value="Genomic_DNA"/>
</dbReference>
<proteinExistence type="inferred from homology"/>
<evidence type="ECO:0000256" key="1">
    <source>
        <dbReference type="HAMAP-Rule" id="MF_02018"/>
    </source>
</evidence>
<dbReference type="Gene3D" id="3.40.630.30">
    <property type="match status" value="1"/>
</dbReference>
<sequence>MTLIGHLPARYAASQKEVWVFARKLRAVKITLLCFCTKKLTDDFVRRFATLARSFPTDGGRMKLTILPLQHFSAQDRIDLQKIWPDEDISALAARLNSTHRVYAARFNDRLLAALQLEIAGTQGKIRRLNVRDVTRRRGVGGYLLEETLTQNPSVDHWWVADDGYDEQQVIAAFMQACDFRAQADGWVKNVEHD</sequence>
<dbReference type="Proteomes" id="UP000059419">
    <property type="component" value="Chromosome 1"/>
</dbReference>
<feature type="binding site" evidence="1">
    <location>
        <begin position="129"/>
        <end position="131"/>
    </location>
    <ligand>
        <name>CoA</name>
        <dbReference type="ChEBI" id="CHEBI:57287"/>
    </ligand>
</feature>